<dbReference type="Pfam" id="PF03587">
    <property type="entry name" value="EMG1"/>
    <property type="match status" value="1"/>
</dbReference>
<evidence type="ECO:0000256" key="9">
    <source>
        <dbReference type="SAM" id="MobiDB-lite"/>
    </source>
</evidence>
<evidence type="ECO:0000256" key="1">
    <source>
        <dbReference type="ARBA" id="ARBA00008115"/>
    </source>
</evidence>
<dbReference type="GO" id="GO:0070475">
    <property type="term" value="P:rRNA base methylation"/>
    <property type="evidence" value="ECO:0007669"/>
    <property type="project" value="InterPro"/>
</dbReference>
<dbReference type="InterPro" id="IPR005304">
    <property type="entry name" value="Rbsml_bgen_MeTrfase_EMG1/NEP1"/>
</dbReference>
<dbReference type="Proteomes" id="UP000694387">
    <property type="component" value="Chromosome 22"/>
</dbReference>
<evidence type="ECO:0000313" key="11">
    <source>
        <dbReference type="Proteomes" id="UP000694387"/>
    </source>
</evidence>
<name>A0A9L0ILH5_EQUAS</name>
<keyword evidence="5" id="KW-0808">Transferase</keyword>
<dbReference type="InterPro" id="IPR029026">
    <property type="entry name" value="tRNA_m1G_MTases_N"/>
</dbReference>
<evidence type="ECO:0000256" key="4">
    <source>
        <dbReference type="ARBA" id="ARBA00022603"/>
    </source>
</evidence>
<comment type="similarity">
    <text evidence="1">Belongs to the class IV-like SAM-binding methyltransferase superfamily. RNA methyltransferase NEP1 family.</text>
</comment>
<proteinExistence type="inferred from homology"/>
<protein>
    <submittedName>
        <fullName evidence="10">EMG1 N1-specific pseudouridine methyltransferase</fullName>
    </submittedName>
</protein>
<dbReference type="GO" id="GO:0070037">
    <property type="term" value="F:rRNA (pseudouridine) methyltransferase activity"/>
    <property type="evidence" value="ECO:0007669"/>
    <property type="project" value="InterPro"/>
</dbReference>
<evidence type="ECO:0000313" key="10">
    <source>
        <dbReference type="Ensembl" id="ENSEASP00005037918.1"/>
    </source>
</evidence>
<evidence type="ECO:0000256" key="2">
    <source>
        <dbReference type="ARBA" id="ARBA00022517"/>
    </source>
</evidence>
<dbReference type="SUPFAM" id="SSF75217">
    <property type="entry name" value="alpha/beta knot"/>
    <property type="match status" value="1"/>
</dbReference>
<dbReference type="Gene3D" id="3.40.1280.10">
    <property type="match status" value="1"/>
</dbReference>
<organism evidence="10 11">
    <name type="scientific">Equus asinus</name>
    <name type="common">Donkey</name>
    <name type="synonym">Equus africanus asinus</name>
    <dbReference type="NCBI Taxonomy" id="9793"/>
    <lineage>
        <taxon>Eukaryota</taxon>
        <taxon>Metazoa</taxon>
        <taxon>Chordata</taxon>
        <taxon>Craniata</taxon>
        <taxon>Vertebrata</taxon>
        <taxon>Euteleostomi</taxon>
        <taxon>Mammalia</taxon>
        <taxon>Eutheria</taxon>
        <taxon>Laurasiatheria</taxon>
        <taxon>Perissodactyla</taxon>
        <taxon>Equidae</taxon>
        <taxon>Equus</taxon>
    </lineage>
</organism>
<dbReference type="AlphaFoldDB" id="A0A9L0ILH5"/>
<evidence type="ECO:0000256" key="8">
    <source>
        <dbReference type="ARBA" id="ARBA00022884"/>
    </source>
</evidence>
<dbReference type="GO" id="GO:0019843">
    <property type="term" value="F:rRNA binding"/>
    <property type="evidence" value="ECO:0007669"/>
    <property type="project" value="UniProtKB-KW"/>
</dbReference>
<reference evidence="10" key="2">
    <citation type="submission" date="2025-08" db="UniProtKB">
        <authorList>
            <consortium name="Ensembl"/>
        </authorList>
    </citation>
    <scope>IDENTIFICATION</scope>
</reference>
<keyword evidence="8" id="KW-0694">RNA-binding</keyword>
<feature type="region of interest" description="Disordered" evidence="9">
    <location>
        <begin position="1"/>
        <end position="29"/>
    </location>
</feature>
<dbReference type="GO" id="GO:0032040">
    <property type="term" value="C:small-subunit processome"/>
    <property type="evidence" value="ECO:0007669"/>
    <property type="project" value="TreeGrafter"/>
</dbReference>
<keyword evidence="2" id="KW-0690">Ribosome biogenesis</keyword>
<dbReference type="Ensembl" id="ENSEAST00005064612.1">
    <property type="protein sequence ID" value="ENSEASP00005037918.1"/>
    <property type="gene ID" value="ENSEASG00005028027.1"/>
</dbReference>
<reference evidence="10" key="3">
    <citation type="submission" date="2025-09" db="UniProtKB">
        <authorList>
            <consortium name="Ensembl"/>
        </authorList>
    </citation>
    <scope>IDENTIFICATION</scope>
</reference>
<keyword evidence="6" id="KW-0949">S-adenosyl-L-methionine</keyword>
<dbReference type="PANTHER" id="PTHR12636:SF5">
    <property type="entry name" value="RIBOSOMAL RNA SMALL SUBUNIT METHYLTRANSFERASE NEP1"/>
    <property type="match status" value="1"/>
</dbReference>
<evidence type="ECO:0000256" key="7">
    <source>
        <dbReference type="ARBA" id="ARBA00022730"/>
    </source>
</evidence>
<gene>
    <name evidence="10" type="primary">EMG1</name>
</gene>
<dbReference type="InterPro" id="IPR029028">
    <property type="entry name" value="Alpha/beta_knot_MTases"/>
</dbReference>
<keyword evidence="11" id="KW-1185">Reference proteome</keyword>
<keyword evidence="7" id="KW-0699">rRNA-binding</keyword>
<reference evidence="10 11" key="1">
    <citation type="journal article" date="2020" name="Nat. Commun.">
        <title>Donkey genomes provide new insights into domestication and selection for coat color.</title>
        <authorList>
            <person name="Wang"/>
            <person name="C."/>
            <person name="Li"/>
            <person name="H."/>
            <person name="Guo"/>
            <person name="Y."/>
            <person name="Huang"/>
            <person name="J."/>
            <person name="Sun"/>
            <person name="Y."/>
            <person name="Min"/>
            <person name="J."/>
            <person name="Wang"/>
            <person name="J."/>
            <person name="Fang"/>
            <person name="X."/>
            <person name="Zhao"/>
            <person name="Z."/>
            <person name="Wang"/>
            <person name="S."/>
            <person name="Zhang"/>
            <person name="Y."/>
            <person name="Liu"/>
            <person name="Q."/>
            <person name="Jiang"/>
            <person name="Q."/>
            <person name="Wang"/>
            <person name="X."/>
            <person name="Guo"/>
            <person name="Y."/>
            <person name="Yang"/>
            <person name="C."/>
            <person name="Wang"/>
            <person name="Y."/>
            <person name="Tian"/>
            <person name="F."/>
            <person name="Zhuang"/>
            <person name="G."/>
            <person name="Fan"/>
            <person name="Y."/>
            <person name="Gao"/>
            <person name="Q."/>
            <person name="Li"/>
            <person name="Y."/>
            <person name="Ju"/>
            <person name="Z."/>
            <person name="Li"/>
            <person name="J."/>
            <person name="Li"/>
            <person name="R."/>
            <person name="Hou"/>
            <person name="M."/>
            <person name="Yang"/>
            <person name="G."/>
            <person name="Liu"/>
            <person name="G."/>
            <person name="Liu"/>
            <person name="W."/>
            <person name="Guo"/>
            <person name="J."/>
            <person name="Pan"/>
            <person name="S."/>
            <person name="Fan"/>
            <person name="G."/>
            <person name="Zhang"/>
            <person name="W."/>
            <person name="Zhang"/>
            <person name="R."/>
            <person name="Yu"/>
            <person name="J."/>
            <person name="Zhang"/>
            <person name="X."/>
            <person name="Yin"/>
            <person name="Q."/>
            <person name="Ji"/>
            <person name="C."/>
            <person name="Jin"/>
            <person name="Y."/>
            <person name="Yue"/>
            <person name="G."/>
            <person name="Liu"/>
            <person name="M."/>
            <person name="Xu"/>
            <person name="J."/>
            <person name="Liu"/>
            <person name="S."/>
            <person name="Jordana"/>
            <person name="J."/>
            <person name="Noce"/>
            <person name="A."/>
            <person name="Amills"/>
            <person name="M."/>
            <person name="Wu"/>
            <person name="D.D."/>
            <person name="Li"/>
            <person name="S."/>
            <person name="Zhou"/>
            <person name="X. and Zhong"/>
            <person name="J."/>
        </authorList>
    </citation>
    <scope>NUCLEOTIDE SEQUENCE [LARGE SCALE GENOMIC DNA]</scope>
</reference>
<evidence type="ECO:0000256" key="5">
    <source>
        <dbReference type="ARBA" id="ARBA00022679"/>
    </source>
</evidence>
<keyword evidence="3" id="KW-0698">rRNA processing</keyword>
<keyword evidence="4" id="KW-0489">Methyltransferase</keyword>
<evidence type="ECO:0000256" key="6">
    <source>
        <dbReference type="ARBA" id="ARBA00022691"/>
    </source>
</evidence>
<dbReference type="GeneTree" id="ENSGT00390000000305"/>
<dbReference type="PANTHER" id="PTHR12636">
    <property type="entry name" value="NEP1/MRA1"/>
    <property type="match status" value="1"/>
</dbReference>
<evidence type="ECO:0000256" key="3">
    <source>
        <dbReference type="ARBA" id="ARBA00022552"/>
    </source>
</evidence>
<sequence length="143" mass="15211">MAAPSGGFQPRERRAGEQEPGWDAVAPKRPRLGAGSKIGGRRLIVVLEGASLETVKVIKNPVSDHFPVGCMKIGTSFSTPVVSDVRELVPSSDPIVFVVGAFAHGKVSVEYTEKMVSISNYPLSAALTCAKLTTAFEEVWGII</sequence>
<accession>A0A9L0ILH5</accession>